<dbReference type="Proteomes" id="UP000030647">
    <property type="component" value="Unassembled WGS sequence"/>
</dbReference>
<dbReference type="SMART" id="SM01103">
    <property type="entry name" value="CRS1_YhbY"/>
    <property type="match status" value="1"/>
</dbReference>
<keyword evidence="5" id="KW-1185">Reference proteome</keyword>
<dbReference type="AlphaFoldDB" id="U4TPY2"/>
<evidence type="ECO:0000313" key="5">
    <source>
        <dbReference type="Proteomes" id="UP000030647"/>
    </source>
</evidence>
<dbReference type="InterPro" id="IPR051925">
    <property type="entry name" value="RNA-binding_domain"/>
</dbReference>
<feature type="domain" description="CRM" evidence="3">
    <location>
        <begin position="7"/>
        <end position="104"/>
    </location>
</feature>
<evidence type="ECO:0000313" key="4">
    <source>
        <dbReference type="EMBL" id="ERL65505.1"/>
    </source>
</evidence>
<gene>
    <name evidence="4" type="primary">yqeI</name>
    <name evidence="4" type="ORF">L248_2578</name>
</gene>
<dbReference type="STRING" id="1231336.L248_2578"/>
<proteinExistence type="predicted"/>
<evidence type="ECO:0000256" key="1">
    <source>
        <dbReference type="ARBA" id="ARBA00022884"/>
    </source>
</evidence>
<evidence type="ECO:0000259" key="3">
    <source>
        <dbReference type="PROSITE" id="PS51295"/>
    </source>
</evidence>
<sequence length="113" mass="12268">MKGDSAMALTGKQKSYLRSQGQTMKPLFRVGKNAVTPEFITQVDDALAKRELIKISLLPAAEVSLDEALSVLTNALPSIAVVQTIGKTALLYRPAEKEKNQHFSTAVKALIRS</sequence>
<dbReference type="EMBL" id="KI271586">
    <property type="protein sequence ID" value="ERL65505.1"/>
    <property type="molecule type" value="Genomic_DNA"/>
</dbReference>
<dbReference type="Gene3D" id="3.30.110.60">
    <property type="entry name" value="YhbY-like"/>
    <property type="match status" value="1"/>
</dbReference>
<dbReference type="Pfam" id="PF01985">
    <property type="entry name" value="CRS1_YhbY"/>
    <property type="match status" value="1"/>
</dbReference>
<dbReference type="PANTHER" id="PTHR40065">
    <property type="entry name" value="RNA-BINDING PROTEIN YHBY"/>
    <property type="match status" value="1"/>
</dbReference>
<organism evidence="4 5">
    <name type="scientific">Schleiferilactobacillus shenzhenensis LY-73</name>
    <dbReference type="NCBI Taxonomy" id="1231336"/>
    <lineage>
        <taxon>Bacteria</taxon>
        <taxon>Bacillati</taxon>
        <taxon>Bacillota</taxon>
        <taxon>Bacilli</taxon>
        <taxon>Lactobacillales</taxon>
        <taxon>Lactobacillaceae</taxon>
        <taxon>Schleiferilactobacillus</taxon>
    </lineage>
</organism>
<dbReference type="SUPFAM" id="SSF75471">
    <property type="entry name" value="YhbY-like"/>
    <property type="match status" value="1"/>
</dbReference>
<keyword evidence="1 2" id="KW-0694">RNA-binding</keyword>
<protein>
    <submittedName>
        <fullName evidence="4">YqeI</fullName>
    </submittedName>
</protein>
<dbReference type="PANTHER" id="PTHR40065:SF3">
    <property type="entry name" value="RNA-BINDING PROTEIN YHBY"/>
    <property type="match status" value="1"/>
</dbReference>
<evidence type="ECO:0000256" key="2">
    <source>
        <dbReference type="PROSITE-ProRule" id="PRU00626"/>
    </source>
</evidence>
<dbReference type="InterPro" id="IPR001890">
    <property type="entry name" value="RNA-binding_CRM"/>
</dbReference>
<dbReference type="OrthoDB" id="9797519at2"/>
<name>U4TPY2_9LACO</name>
<dbReference type="InterPro" id="IPR035920">
    <property type="entry name" value="YhbY-like_sf"/>
</dbReference>
<dbReference type="HOGENOM" id="CLU_095994_1_0_9"/>
<reference evidence="5" key="1">
    <citation type="journal article" date="2013" name="Genome Announc.">
        <title>Whole-Genome Sequencing of Lactobacillus shenzhenensis Strain LY-73T.</title>
        <authorList>
            <person name="Lin Z."/>
            <person name="Liu Z."/>
            <person name="Yang R."/>
            <person name="Zou Y."/>
            <person name="Wan D."/>
            <person name="Chen J."/>
            <person name="Guo M."/>
            <person name="Zhao J."/>
            <person name="Fang C."/>
            <person name="Yang R."/>
            <person name="Liu F."/>
        </authorList>
    </citation>
    <scope>NUCLEOTIDE SEQUENCE [LARGE SCALE GENOMIC DNA]</scope>
    <source>
        <strain evidence="5">LY-73</strain>
    </source>
</reference>
<dbReference type="GO" id="GO:0003723">
    <property type="term" value="F:RNA binding"/>
    <property type="evidence" value="ECO:0007669"/>
    <property type="project" value="UniProtKB-UniRule"/>
</dbReference>
<dbReference type="PROSITE" id="PS51295">
    <property type="entry name" value="CRM"/>
    <property type="match status" value="1"/>
</dbReference>
<dbReference type="eggNOG" id="COG1534">
    <property type="taxonomic scope" value="Bacteria"/>
</dbReference>
<accession>U4TPY2</accession>